<comment type="caution">
    <text evidence="1">The sequence shown here is derived from an EMBL/GenBank/DDBJ whole genome shotgun (WGS) entry which is preliminary data.</text>
</comment>
<dbReference type="Proteomes" id="UP001160148">
    <property type="component" value="Unassembled WGS sequence"/>
</dbReference>
<reference evidence="1 2" key="1">
    <citation type="submission" date="2023-01" db="EMBL/GenBank/DDBJ databases">
        <authorList>
            <person name="Whitehead M."/>
        </authorList>
    </citation>
    <scope>NUCLEOTIDE SEQUENCE [LARGE SCALE GENOMIC DNA]</scope>
</reference>
<dbReference type="EMBL" id="CARXXK010000002">
    <property type="protein sequence ID" value="CAI6357393.1"/>
    <property type="molecule type" value="Genomic_DNA"/>
</dbReference>
<protein>
    <submittedName>
        <fullName evidence="1">Uncharacterized protein</fullName>
    </submittedName>
</protein>
<organism evidence="1 2">
    <name type="scientific">Macrosiphum euphorbiae</name>
    <name type="common">potato aphid</name>
    <dbReference type="NCBI Taxonomy" id="13131"/>
    <lineage>
        <taxon>Eukaryota</taxon>
        <taxon>Metazoa</taxon>
        <taxon>Ecdysozoa</taxon>
        <taxon>Arthropoda</taxon>
        <taxon>Hexapoda</taxon>
        <taxon>Insecta</taxon>
        <taxon>Pterygota</taxon>
        <taxon>Neoptera</taxon>
        <taxon>Paraneoptera</taxon>
        <taxon>Hemiptera</taxon>
        <taxon>Sternorrhyncha</taxon>
        <taxon>Aphidomorpha</taxon>
        <taxon>Aphidoidea</taxon>
        <taxon>Aphididae</taxon>
        <taxon>Macrosiphini</taxon>
        <taxon>Macrosiphum</taxon>
    </lineage>
</organism>
<proteinExistence type="predicted"/>
<name>A0AAV0WNL2_9HEMI</name>
<keyword evidence="2" id="KW-1185">Reference proteome</keyword>
<evidence type="ECO:0000313" key="2">
    <source>
        <dbReference type="Proteomes" id="UP001160148"/>
    </source>
</evidence>
<gene>
    <name evidence="1" type="ORF">MEUPH1_LOCUS13020</name>
</gene>
<evidence type="ECO:0000313" key="1">
    <source>
        <dbReference type="EMBL" id="CAI6357393.1"/>
    </source>
</evidence>
<dbReference type="AlphaFoldDB" id="A0AAV0WNL2"/>
<accession>A0AAV0WNL2</accession>
<sequence>MKKVMSEVNLQEIGVEVNNTRRTKAGAILLEIKDKVGADLLAERLKRAIGDQACIKPLMFDLSGDGHLTSRQVVSGRPSDFHRWKTDLVGL</sequence>